<keyword evidence="2" id="KW-0812">Transmembrane</keyword>
<evidence type="ECO:0000313" key="5">
    <source>
        <dbReference type="Proteomes" id="UP000187172"/>
    </source>
</evidence>
<feature type="transmembrane region" description="Helical" evidence="2">
    <location>
        <begin position="720"/>
        <end position="738"/>
    </location>
</feature>
<dbReference type="Pfam" id="PF04851">
    <property type="entry name" value="ResIII"/>
    <property type="match status" value="1"/>
</dbReference>
<keyword evidence="4" id="KW-0540">Nuclease</keyword>
<feature type="compositionally biased region" description="Acidic residues" evidence="1">
    <location>
        <begin position="157"/>
        <end position="175"/>
    </location>
</feature>
<feature type="transmembrane region" description="Helical" evidence="2">
    <location>
        <begin position="495"/>
        <end position="515"/>
    </location>
</feature>
<dbReference type="GO" id="GO:0005524">
    <property type="term" value="F:ATP binding"/>
    <property type="evidence" value="ECO:0007669"/>
    <property type="project" value="InterPro"/>
</dbReference>
<dbReference type="SUPFAM" id="SSF52540">
    <property type="entry name" value="P-loop containing nucleoside triphosphate hydrolases"/>
    <property type="match status" value="2"/>
</dbReference>
<evidence type="ECO:0000259" key="3">
    <source>
        <dbReference type="PROSITE" id="PS51192"/>
    </source>
</evidence>
<name>A0A1R1F0T5_9BACL</name>
<dbReference type="SMART" id="SM00487">
    <property type="entry name" value="DEXDc"/>
    <property type="match status" value="1"/>
</dbReference>
<sequence length="940" mass="106497">MENQTKVFPEHIKFHYPWRSYQKRILDRLDEHLRNRHLHLVAPPGSGKTVLGLEVMLRINRPTIILAPTLTIKEQWANRFMELFLDTDIRPDWLSTSIHHPAMVTITTYQALHTVLTAAGKKDEAQGDKQSTVLSEHGMKTAVDDTEDAMTERESAPEEQEIPEDTAEAEKEDEVGQPSAAIEIIEKLKKLGLHTVIFDEAHHLRVSWWRSAVQLCGLLERPTKIALTATPPYDVNPNEWQRYIKLCGPIDEEISVPELVRHGELCPHQDYIMLTPPEEKEAAQLREFRMHAARLRGELIRDKFITELIAGHPWITNAESHMEEILSSPGYYSSMVIFLRAANQPVWRDAVKLLGLKEADTPNLSDEWLEELLSGVLFKDAHVDSDRPELKELRRRLSQLGMIERRKLYLRSTPALDKMLIHSVSKLKKIGHILDFERSVLGEGLRMVILTDYIRKEDMPKQAGDEQPIQRLGVVPIFETIRRRLREKEPCGRELPIGVLTGSLVILPVAAAAWVRETAGQRGITLTERPLAHDSDYVTIDVRDSNRSVIVEWVTELFDQGGVRVLVGTAALLGEGWDAPGINSMIMASYVGSFMLSNQMRGRAIRSQRGNPDKTGAIWHLACVDTELADGGEDMASLTRRFRSLVGLSITNETIESGMERMGLGQGQLAVRDIEQYNAQTLERAKERHLLKEHWASAVALQGSMTEELKAEGKSVPRPVVYPYTIKAVLIFALVLGLETFFDAASSPQMLHSDAPGWFKFSIAAVLAAVCASPWIYKAAKMTIKHQSLDRSIREVGLAVYTVLYEMKLVQPAPSIHLIGTQEEGGTFVCWLRDGSTHEKTLFLNALQQLLDPIDNPRYLVYRTSRRWFGQSHDYHAVPEEIGRRKDIAERFAVLWRKHIGPAELVYTRTPEGRKKLLDARAKSLTAMFVRKSERVSAWL</sequence>
<dbReference type="GO" id="GO:0003677">
    <property type="term" value="F:DNA binding"/>
    <property type="evidence" value="ECO:0007669"/>
    <property type="project" value="InterPro"/>
</dbReference>
<dbReference type="EMBL" id="MRTP01000001">
    <property type="protein sequence ID" value="OMF57685.1"/>
    <property type="molecule type" value="Genomic_DNA"/>
</dbReference>
<gene>
    <name evidence="4" type="ORF">BK138_03570</name>
</gene>
<protein>
    <submittedName>
        <fullName evidence="4">Restriction endonuclease subunit R</fullName>
    </submittedName>
</protein>
<feature type="domain" description="Helicase ATP-binding" evidence="3">
    <location>
        <begin position="29"/>
        <end position="249"/>
    </location>
</feature>
<dbReference type="RefSeq" id="WP_076165859.1">
    <property type="nucleotide sequence ID" value="NZ_MRTP01000001.1"/>
</dbReference>
<keyword evidence="2" id="KW-1133">Transmembrane helix</keyword>
<dbReference type="CDD" id="cd18785">
    <property type="entry name" value="SF2_C"/>
    <property type="match status" value="1"/>
</dbReference>
<dbReference type="GO" id="GO:0016787">
    <property type="term" value="F:hydrolase activity"/>
    <property type="evidence" value="ECO:0007669"/>
    <property type="project" value="InterPro"/>
</dbReference>
<feature type="region of interest" description="Disordered" evidence="1">
    <location>
        <begin position="120"/>
        <end position="177"/>
    </location>
</feature>
<feature type="transmembrane region" description="Helical" evidence="2">
    <location>
        <begin position="758"/>
        <end position="777"/>
    </location>
</feature>
<dbReference type="Proteomes" id="UP000187172">
    <property type="component" value="Unassembled WGS sequence"/>
</dbReference>
<dbReference type="Gene3D" id="3.40.50.300">
    <property type="entry name" value="P-loop containing nucleotide triphosphate hydrolases"/>
    <property type="match status" value="2"/>
</dbReference>
<dbReference type="AlphaFoldDB" id="A0A1R1F0T5"/>
<dbReference type="STRING" id="297318.BK138_03570"/>
<dbReference type="PANTHER" id="PTHR47396">
    <property type="entry name" value="TYPE I RESTRICTION ENZYME ECOKI R PROTEIN"/>
    <property type="match status" value="1"/>
</dbReference>
<keyword evidence="5" id="KW-1185">Reference proteome</keyword>
<dbReference type="GO" id="GO:0005829">
    <property type="term" value="C:cytosol"/>
    <property type="evidence" value="ECO:0007669"/>
    <property type="project" value="TreeGrafter"/>
</dbReference>
<dbReference type="InterPro" id="IPR027417">
    <property type="entry name" value="P-loop_NTPase"/>
</dbReference>
<accession>A0A1R1F0T5</accession>
<dbReference type="InterPro" id="IPR006935">
    <property type="entry name" value="Helicase/UvrB_N"/>
</dbReference>
<dbReference type="InterPro" id="IPR014001">
    <property type="entry name" value="Helicase_ATP-bd"/>
</dbReference>
<evidence type="ECO:0000256" key="1">
    <source>
        <dbReference type="SAM" id="MobiDB-lite"/>
    </source>
</evidence>
<reference evidence="4 5" key="1">
    <citation type="submission" date="2016-11" db="EMBL/GenBank/DDBJ databases">
        <title>Paenibacillus species isolates.</title>
        <authorList>
            <person name="Beno S.M."/>
        </authorList>
    </citation>
    <scope>NUCLEOTIDE SEQUENCE [LARGE SCALE GENOMIC DNA]</scope>
    <source>
        <strain evidence="4 5">FSL R5-0378</strain>
    </source>
</reference>
<organism evidence="4 5">
    <name type="scientific">Paenibacillus rhizosphaerae</name>
    <dbReference type="NCBI Taxonomy" id="297318"/>
    <lineage>
        <taxon>Bacteria</taxon>
        <taxon>Bacillati</taxon>
        <taxon>Bacillota</taxon>
        <taxon>Bacilli</taxon>
        <taxon>Bacillales</taxon>
        <taxon>Paenibacillaceae</taxon>
        <taxon>Paenibacillus</taxon>
    </lineage>
</organism>
<comment type="caution">
    <text evidence="4">The sequence shown here is derived from an EMBL/GenBank/DDBJ whole genome shotgun (WGS) entry which is preliminary data.</text>
</comment>
<dbReference type="InterPro" id="IPR050742">
    <property type="entry name" value="Helicase_Restrict-Modif_Enz"/>
</dbReference>
<evidence type="ECO:0000313" key="4">
    <source>
        <dbReference type="EMBL" id="OMF57685.1"/>
    </source>
</evidence>
<keyword evidence="4" id="KW-0378">Hydrolase</keyword>
<proteinExistence type="predicted"/>
<dbReference type="PANTHER" id="PTHR47396:SF1">
    <property type="entry name" value="ATP-DEPENDENT HELICASE IRC3-RELATED"/>
    <property type="match status" value="1"/>
</dbReference>
<dbReference type="PROSITE" id="PS51192">
    <property type="entry name" value="HELICASE_ATP_BIND_1"/>
    <property type="match status" value="1"/>
</dbReference>
<keyword evidence="4" id="KW-0255">Endonuclease</keyword>
<dbReference type="GO" id="GO:0004519">
    <property type="term" value="F:endonuclease activity"/>
    <property type="evidence" value="ECO:0007669"/>
    <property type="project" value="UniProtKB-KW"/>
</dbReference>
<keyword evidence="2" id="KW-0472">Membrane</keyword>
<evidence type="ECO:0000256" key="2">
    <source>
        <dbReference type="SAM" id="Phobius"/>
    </source>
</evidence>